<gene>
    <name evidence="1" type="ORF">NM688_g8850</name>
</gene>
<sequence length="417" mass="46949">MCPAHSHIPCLLLIHRLRDASQSRSFYSDSSDGERSTFILHPVPAELREPTVQGSSGIISPRWGCCPPDPGAPAWETLSEDGFCRDHSNESNTALREAHDMQHTHEGYAADDEDDFLNEESEPSSTDIRAKRLKFAIDKHVRENLKHLLGLNAGDSPIESPTAQEIHEYMKGDGEEPSIADFRLDYASPSSGRYNQAAFRAFAKWFAALVSQHTFPNIPPEPHMDPEYFFDIAISKFRYLRDRYRAVSPRSIDKGEVEVAQDSERVRALASRRRAFRQKRAASDASSVQTPRLKLLSTLLDSMGASGMSSDETDVEVATPKKCYRRLRRPWINPLISKAFHLLDVPGRHVVKGQPILRTGFRRRIYDHRRDSICEPVPGLPRNVYDPKFLSALSNYELEALKIAADLDLTPLTASLG</sequence>
<proteinExistence type="predicted"/>
<comment type="caution">
    <text evidence="1">The sequence shown here is derived from an EMBL/GenBank/DDBJ whole genome shotgun (WGS) entry which is preliminary data.</text>
</comment>
<evidence type="ECO:0000313" key="2">
    <source>
        <dbReference type="Proteomes" id="UP001148662"/>
    </source>
</evidence>
<keyword evidence="2" id="KW-1185">Reference proteome</keyword>
<dbReference type="Proteomes" id="UP001148662">
    <property type="component" value="Unassembled WGS sequence"/>
</dbReference>
<evidence type="ECO:0000313" key="1">
    <source>
        <dbReference type="EMBL" id="KAJ3522600.1"/>
    </source>
</evidence>
<accession>A0ACC1RP47</accession>
<dbReference type="EMBL" id="JANHOG010002519">
    <property type="protein sequence ID" value="KAJ3522600.1"/>
    <property type="molecule type" value="Genomic_DNA"/>
</dbReference>
<protein>
    <submittedName>
        <fullName evidence="1">Uncharacterized protein</fullName>
    </submittedName>
</protein>
<organism evidence="1 2">
    <name type="scientific">Phlebia brevispora</name>
    <dbReference type="NCBI Taxonomy" id="194682"/>
    <lineage>
        <taxon>Eukaryota</taxon>
        <taxon>Fungi</taxon>
        <taxon>Dikarya</taxon>
        <taxon>Basidiomycota</taxon>
        <taxon>Agaricomycotina</taxon>
        <taxon>Agaricomycetes</taxon>
        <taxon>Polyporales</taxon>
        <taxon>Meruliaceae</taxon>
        <taxon>Phlebia</taxon>
    </lineage>
</organism>
<reference evidence="1" key="1">
    <citation type="submission" date="2022-07" db="EMBL/GenBank/DDBJ databases">
        <title>Genome Sequence of Phlebia brevispora.</title>
        <authorList>
            <person name="Buettner E."/>
        </authorList>
    </citation>
    <scope>NUCLEOTIDE SEQUENCE</scope>
    <source>
        <strain evidence="1">MPL23</strain>
    </source>
</reference>
<name>A0ACC1RP47_9APHY</name>